<dbReference type="EMBL" id="CAMPGE010004776">
    <property type="protein sequence ID" value="CAI2363624.1"/>
    <property type="molecule type" value="Genomic_DNA"/>
</dbReference>
<comment type="caution">
    <text evidence="2">The sequence shown here is derived from an EMBL/GenBank/DDBJ whole genome shotgun (WGS) entry which is preliminary data.</text>
</comment>
<name>A0AAD1UB62_EUPCR</name>
<keyword evidence="3" id="KW-1185">Reference proteome</keyword>
<feature type="compositionally biased region" description="Basic residues" evidence="1">
    <location>
        <begin position="202"/>
        <end position="215"/>
    </location>
</feature>
<dbReference type="Proteomes" id="UP001295684">
    <property type="component" value="Unassembled WGS sequence"/>
</dbReference>
<protein>
    <submittedName>
        <fullName evidence="2">Uncharacterized protein</fullName>
    </submittedName>
</protein>
<dbReference type="AlphaFoldDB" id="A0AAD1UB62"/>
<evidence type="ECO:0000313" key="2">
    <source>
        <dbReference type="EMBL" id="CAI2363624.1"/>
    </source>
</evidence>
<gene>
    <name evidence="2" type="ORF">ECRASSUSDP1_LOCUS4960</name>
</gene>
<organism evidence="2 3">
    <name type="scientific">Euplotes crassus</name>
    <dbReference type="NCBI Taxonomy" id="5936"/>
    <lineage>
        <taxon>Eukaryota</taxon>
        <taxon>Sar</taxon>
        <taxon>Alveolata</taxon>
        <taxon>Ciliophora</taxon>
        <taxon>Intramacronucleata</taxon>
        <taxon>Spirotrichea</taxon>
        <taxon>Hypotrichia</taxon>
        <taxon>Euplotida</taxon>
        <taxon>Euplotidae</taxon>
        <taxon>Moneuplotes</taxon>
    </lineage>
</organism>
<evidence type="ECO:0000313" key="3">
    <source>
        <dbReference type="Proteomes" id="UP001295684"/>
    </source>
</evidence>
<sequence>MGYSDADINSSQADEKSQYLGSEKEVRLKISSESNPESLKTPAKNQCGSLHKSPASKDKKQPIEGISLSKDIVKKFQTQCKVRQKEYKERLSSSHKLGNAAKNAVLKLEPLLPKNLKAELHKVGKPSYDLSKFQEKVNKISPTNYHIKERAIKLCAKMVRLIELYRLNDKMLQKSEEKLNSFKNKSGKELLEEIANSPKLSKSPRRRSKRGGIRRIGNKMHSKSFLSPSKILKKVRELDEEDEEQPNGKAIHHSNIYSKQEMMKLTKDNLKKFEKKKTSKLDKSSYKIDPCQIEIEAFIQNTPKLSEIPGMSAGKMFKLTEVFSKCMGNSIAATGNSPMLYNDMFYSLCQSSIGGSSCYGFSTARTSHNLPQNVGMMPHGNHLRWQNSKDTISELHKALSFSQLSNAGSDDYKKDIINNKDYLKDFQCAEKERELELSDYADF</sequence>
<proteinExistence type="predicted"/>
<evidence type="ECO:0000256" key="1">
    <source>
        <dbReference type="SAM" id="MobiDB-lite"/>
    </source>
</evidence>
<feature type="region of interest" description="Disordered" evidence="1">
    <location>
        <begin position="1"/>
        <end position="64"/>
    </location>
</feature>
<reference evidence="2" key="1">
    <citation type="submission" date="2023-07" db="EMBL/GenBank/DDBJ databases">
        <authorList>
            <consortium name="AG Swart"/>
            <person name="Singh M."/>
            <person name="Singh A."/>
            <person name="Seah K."/>
            <person name="Emmerich C."/>
        </authorList>
    </citation>
    <scope>NUCLEOTIDE SEQUENCE</scope>
    <source>
        <strain evidence="2">DP1</strain>
    </source>
</reference>
<feature type="compositionally biased region" description="Polar residues" evidence="1">
    <location>
        <begin position="31"/>
        <end position="48"/>
    </location>
</feature>
<feature type="region of interest" description="Disordered" evidence="1">
    <location>
        <begin position="193"/>
        <end position="215"/>
    </location>
</feature>
<accession>A0AAD1UB62</accession>
<feature type="compositionally biased region" description="Basic and acidic residues" evidence="1">
    <location>
        <begin position="13"/>
        <end position="30"/>
    </location>
</feature>